<keyword evidence="6" id="KW-1185">Reference proteome</keyword>
<dbReference type="Proteomes" id="UP000893823">
    <property type="component" value="Unassembled WGS sequence"/>
</dbReference>
<reference evidence="5" key="2">
    <citation type="submission" date="2016-10" db="EMBL/GenBank/DDBJ databases">
        <authorList>
            <person name="Varghese N."/>
            <person name="Submissions S."/>
        </authorList>
    </citation>
    <scope>NUCLEOTIDE SEQUENCE [LARGE SCALE GENOMIC DNA]</scope>
    <source>
        <strain evidence="5">CPCC 202695</strain>
    </source>
</reference>
<evidence type="ECO:0008006" key="7">
    <source>
        <dbReference type="Google" id="ProtNLM"/>
    </source>
</evidence>
<name>A0A1H1UDW1_9MICO</name>
<gene>
    <name evidence="3" type="ORF">BCL57_002409</name>
    <name evidence="4" type="ORF">SAMN04489721_1766</name>
</gene>
<evidence type="ECO:0000313" key="3">
    <source>
        <dbReference type="EMBL" id="MCP2368236.1"/>
    </source>
</evidence>
<evidence type="ECO:0000313" key="4">
    <source>
        <dbReference type="EMBL" id="SDS70692.1"/>
    </source>
</evidence>
<feature type="region of interest" description="Disordered" evidence="1">
    <location>
        <begin position="456"/>
        <end position="478"/>
    </location>
</feature>
<proteinExistence type="predicted"/>
<keyword evidence="2" id="KW-0472">Membrane</keyword>
<reference evidence="3" key="3">
    <citation type="submission" date="2022-06" db="EMBL/GenBank/DDBJ databases">
        <title>Genomic Encyclopedia of Type Strains, Phase III (KMG-III): the genomes of soil and plant-associated and newly described type strains.</title>
        <authorList>
            <person name="Whitman W."/>
        </authorList>
    </citation>
    <scope>NUCLEOTIDE SEQUENCE</scope>
    <source>
        <strain evidence="3">CPCC 202695</strain>
    </source>
</reference>
<keyword evidence="2" id="KW-1133">Transmembrane helix</keyword>
<dbReference type="Pfam" id="PF18986">
    <property type="entry name" value="DUF5719"/>
    <property type="match status" value="1"/>
</dbReference>
<dbReference type="STRING" id="589382.SAMN04489721_1766"/>
<dbReference type="Proteomes" id="UP000199482">
    <property type="component" value="Chromosome I"/>
</dbReference>
<evidence type="ECO:0000256" key="1">
    <source>
        <dbReference type="SAM" id="MobiDB-lite"/>
    </source>
</evidence>
<evidence type="ECO:0000313" key="5">
    <source>
        <dbReference type="Proteomes" id="UP000199482"/>
    </source>
</evidence>
<reference evidence="4" key="1">
    <citation type="submission" date="2016-10" db="EMBL/GenBank/DDBJ databases">
        <authorList>
            <person name="de Groot N.N."/>
        </authorList>
    </citation>
    <scope>NUCLEOTIDE SEQUENCE [LARGE SCALE GENOMIC DNA]</scope>
    <source>
        <strain evidence="4">CPCC 202695</strain>
    </source>
</reference>
<dbReference type="RefSeq" id="WP_133988571.1">
    <property type="nucleotide sequence ID" value="NZ_BMDN01000004.1"/>
</dbReference>
<feature type="transmembrane region" description="Helical" evidence="2">
    <location>
        <begin position="7"/>
        <end position="34"/>
    </location>
</feature>
<keyword evidence="2" id="KW-0812">Transmembrane</keyword>
<evidence type="ECO:0000256" key="2">
    <source>
        <dbReference type="SAM" id="Phobius"/>
    </source>
</evidence>
<dbReference type="OrthoDB" id="3264966at2"/>
<evidence type="ECO:0000313" key="6">
    <source>
        <dbReference type="Proteomes" id="UP000893823"/>
    </source>
</evidence>
<protein>
    <recommendedName>
        <fullName evidence="7">Large extracellular alpha-helical protein</fullName>
    </recommendedName>
</protein>
<organism evidence="4 5">
    <name type="scientific">Agromyces flavus</name>
    <dbReference type="NCBI Taxonomy" id="589382"/>
    <lineage>
        <taxon>Bacteria</taxon>
        <taxon>Bacillati</taxon>
        <taxon>Actinomycetota</taxon>
        <taxon>Actinomycetes</taxon>
        <taxon>Micrococcales</taxon>
        <taxon>Microbacteriaceae</taxon>
        <taxon>Agromyces</taxon>
    </lineage>
</organism>
<dbReference type="EMBL" id="SODL02000004">
    <property type="protein sequence ID" value="MCP2368236.1"/>
    <property type="molecule type" value="Genomic_DNA"/>
</dbReference>
<dbReference type="EMBL" id="LT629755">
    <property type="protein sequence ID" value="SDS70692.1"/>
    <property type="molecule type" value="Genomic_DNA"/>
</dbReference>
<dbReference type="AlphaFoldDB" id="A0A1H1UDW1"/>
<accession>A0A1H1UDW1</accession>
<sequence length="478" mass="46950">MRIRRELLVGVGRGASVVAAVAVAAGILAAAVVAPLPEVETDAPSVVVQPAESRQLRVCPGPLLELAEDSAEATTATSFGAAPVAIAADPADALVEQAPVEAPDNPASATDGGPISIAAEPGAVDAGLLAGAQSQSAEATSISGFAAAACTEPATESWLVAGATDVGRSGLVFIANPGAVASTVDVRVIGEGGPIDAPAAIGVVLPPGTQRVISLAGLAPNMRSTVVHVTSTGGPVAAALQHSVVLGLEPAGVELSGPAATPATAQVIPGVVIVDRRGVAPQEDHAEGDDHPAVRLLAPEADTVAAIELIGEDGEVEARIEAELVAGRTLDVPLGTVDPGSYTLLVTADAPVVAAARATVLGDGDDPIVADLSWTTSTAPLLDGATVAVPPGPGAVLHITNPGDGEATVSVEVDGAEREIGVPAGATASVDLSPDARVVLTGVEGLHATVSFSGDAELSSMPVSPPGPLDAPVRVYPQ</sequence>
<dbReference type="InterPro" id="IPR043777">
    <property type="entry name" value="DUF5719"/>
</dbReference>